<dbReference type="GO" id="GO:0000156">
    <property type="term" value="F:phosphorelay response regulator activity"/>
    <property type="evidence" value="ECO:0007669"/>
    <property type="project" value="EnsemblFungi"/>
</dbReference>
<dbReference type="GO" id="GO:0006368">
    <property type="term" value="P:transcription elongation by RNA polymerase II"/>
    <property type="evidence" value="ECO:0007669"/>
    <property type="project" value="EnsemblFungi"/>
</dbReference>
<evidence type="ECO:0000313" key="16">
    <source>
        <dbReference type="EMBL" id="ODQ58530.1"/>
    </source>
</evidence>
<evidence type="ECO:0000256" key="9">
    <source>
        <dbReference type="ARBA" id="ARBA00023242"/>
    </source>
</evidence>
<dbReference type="PROSITE" id="PS00434">
    <property type="entry name" value="HSF_DOMAIN"/>
    <property type="match status" value="1"/>
</dbReference>
<dbReference type="SMART" id="SM00448">
    <property type="entry name" value="REC"/>
    <property type="match status" value="1"/>
</dbReference>
<accession>A0A1E3NZW1</accession>
<dbReference type="FunFam" id="1.10.10.10:FF:000380">
    <property type="entry name" value="Transcription factor SKN7"/>
    <property type="match status" value="1"/>
</dbReference>
<reference evidence="16 17" key="1">
    <citation type="journal article" date="2016" name="Proc. Natl. Acad. Sci. U.S.A.">
        <title>Comparative genomics of biotechnologically important yeasts.</title>
        <authorList>
            <person name="Riley R."/>
            <person name="Haridas S."/>
            <person name="Wolfe K.H."/>
            <person name="Lopes M.R."/>
            <person name="Hittinger C.T."/>
            <person name="Goeker M."/>
            <person name="Salamov A.A."/>
            <person name="Wisecaver J.H."/>
            <person name="Long T.M."/>
            <person name="Calvey C.H."/>
            <person name="Aerts A.L."/>
            <person name="Barry K.W."/>
            <person name="Choi C."/>
            <person name="Clum A."/>
            <person name="Coughlan A.Y."/>
            <person name="Deshpande S."/>
            <person name="Douglass A.P."/>
            <person name="Hanson S.J."/>
            <person name="Klenk H.-P."/>
            <person name="LaButti K.M."/>
            <person name="Lapidus A."/>
            <person name="Lindquist E.A."/>
            <person name="Lipzen A.M."/>
            <person name="Meier-Kolthoff J.P."/>
            <person name="Ohm R.A."/>
            <person name="Otillar R.P."/>
            <person name="Pangilinan J.L."/>
            <person name="Peng Y."/>
            <person name="Rokas A."/>
            <person name="Rosa C.A."/>
            <person name="Scheuner C."/>
            <person name="Sibirny A.A."/>
            <person name="Slot J.C."/>
            <person name="Stielow J.B."/>
            <person name="Sun H."/>
            <person name="Kurtzman C.P."/>
            <person name="Blackwell M."/>
            <person name="Grigoriev I.V."/>
            <person name="Jeffries T.W."/>
        </authorList>
    </citation>
    <scope>NUCLEOTIDE SEQUENCE [LARGE SCALE GENOMIC DNA]</scope>
    <source>
        <strain evidence="17">ATCC 58044 / CBS 1984 / NCYC 433 / NRRL Y-366-8</strain>
    </source>
</reference>
<evidence type="ECO:0000313" key="17">
    <source>
        <dbReference type="Proteomes" id="UP000094112"/>
    </source>
</evidence>
<dbReference type="InterPro" id="IPR014402">
    <property type="entry name" value="Sig_transdc_resp-reg_Skn7"/>
</dbReference>
<dbReference type="GO" id="GO:0003700">
    <property type="term" value="F:DNA-binding transcription factor activity"/>
    <property type="evidence" value="ECO:0007669"/>
    <property type="project" value="UniProtKB-UniRule"/>
</dbReference>
<evidence type="ECO:0000256" key="1">
    <source>
        <dbReference type="ARBA" id="ARBA00004123"/>
    </source>
</evidence>
<name>A0A1E3NZW1_WICAA</name>
<dbReference type="PIRSF" id="PIRSF002595">
    <property type="entry name" value="RR_SKN7"/>
    <property type="match status" value="1"/>
</dbReference>
<feature type="domain" description="Response regulatory" evidence="15">
    <location>
        <begin position="303"/>
        <end position="417"/>
    </location>
</feature>
<evidence type="ECO:0000256" key="11">
    <source>
        <dbReference type="ARBA" id="ARBA00061465"/>
    </source>
</evidence>
<dbReference type="GeneID" id="30199329"/>
<evidence type="ECO:0000256" key="12">
    <source>
        <dbReference type="PIRNR" id="PIRNR002595"/>
    </source>
</evidence>
<dbReference type="InterPro" id="IPR036388">
    <property type="entry name" value="WH-like_DNA-bd_sf"/>
</dbReference>
<dbReference type="PANTHER" id="PTHR45339:SF1">
    <property type="entry name" value="HYBRID SIGNAL TRANSDUCTION HISTIDINE KINASE J"/>
    <property type="match status" value="1"/>
</dbReference>
<comment type="function">
    <text evidence="10">Transcription factor that is part of a SLN1-YPD1-SKN7 two-component regulatory system, which controls gene expression in response to changes in the osmolarity of the extracellular environment. Under low osmotic conditions, phosphorylated and activated by the phosphorelay intermediate protein YPD1. Also activated in response to oxidative stress, independent on the two-component regulatory system. Regulates heat shock genes in response to oxidative stress and genes involved in cell wall integrity in response to osmotic changes.</text>
</comment>
<feature type="region of interest" description="Disordered" evidence="14">
    <location>
        <begin position="209"/>
        <end position="295"/>
    </location>
</feature>
<evidence type="ECO:0000256" key="14">
    <source>
        <dbReference type="SAM" id="MobiDB-lite"/>
    </source>
</evidence>
<dbReference type="OrthoDB" id="424572at2759"/>
<evidence type="ECO:0000256" key="7">
    <source>
        <dbReference type="ARBA" id="ARBA00023125"/>
    </source>
</evidence>
<keyword evidence="8 12" id="KW-0804">Transcription</keyword>
<dbReference type="GO" id="GO:0043565">
    <property type="term" value="F:sequence-specific DNA binding"/>
    <property type="evidence" value="ECO:0007669"/>
    <property type="project" value="InterPro"/>
</dbReference>
<keyword evidence="5 12" id="KW-0805">Transcription regulation</keyword>
<dbReference type="AlphaFoldDB" id="A0A1E3NZW1"/>
<dbReference type="GO" id="GO:0006357">
    <property type="term" value="P:regulation of transcription by RNA polymerase II"/>
    <property type="evidence" value="ECO:0007669"/>
    <property type="project" value="UniProtKB-UniRule"/>
</dbReference>
<evidence type="ECO:0000256" key="8">
    <source>
        <dbReference type="ARBA" id="ARBA00023163"/>
    </source>
</evidence>
<dbReference type="InterPro" id="IPR001789">
    <property type="entry name" value="Sig_transdc_resp-reg_receiver"/>
</dbReference>
<evidence type="ECO:0000256" key="3">
    <source>
        <dbReference type="ARBA" id="ARBA00022553"/>
    </source>
</evidence>
<keyword evidence="7 12" id="KW-0238">DNA-binding</keyword>
<comment type="similarity">
    <text evidence="11">Belongs to the SKN7 family.</text>
</comment>
<dbReference type="Proteomes" id="UP000094112">
    <property type="component" value="Unassembled WGS sequence"/>
</dbReference>
<feature type="compositionally biased region" description="Basic and acidic residues" evidence="14">
    <location>
        <begin position="458"/>
        <end position="468"/>
    </location>
</feature>
<dbReference type="PANTHER" id="PTHR45339">
    <property type="entry name" value="HYBRID SIGNAL TRANSDUCTION HISTIDINE KINASE J"/>
    <property type="match status" value="1"/>
</dbReference>
<dbReference type="InterPro" id="IPR036390">
    <property type="entry name" value="WH_DNA-bd_sf"/>
</dbReference>
<dbReference type="Pfam" id="PF00072">
    <property type="entry name" value="Response_reg"/>
    <property type="match status" value="1"/>
</dbReference>
<feature type="modified residue" description="4-aspartylphosphate" evidence="13">
    <location>
        <position position="352"/>
    </location>
</feature>
<proteinExistence type="inferred from homology"/>
<dbReference type="Pfam" id="PF00447">
    <property type="entry name" value="HSF_DNA-bind"/>
    <property type="match status" value="1"/>
</dbReference>
<feature type="compositionally biased region" description="Low complexity" evidence="14">
    <location>
        <begin position="215"/>
        <end position="264"/>
    </location>
</feature>
<keyword evidence="3 13" id="KW-0597">Phosphoprotein</keyword>
<evidence type="ECO:0000256" key="4">
    <source>
        <dbReference type="ARBA" id="ARBA00023012"/>
    </source>
</evidence>
<dbReference type="InterPro" id="IPR011006">
    <property type="entry name" value="CheY-like_superfamily"/>
</dbReference>
<dbReference type="InterPro" id="IPR000232">
    <property type="entry name" value="HSF_DNA-bd"/>
</dbReference>
<dbReference type="PROSITE" id="PS50110">
    <property type="entry name" value="RESPONSE_REGULATORY"/>
    <property type="match status" value="1"/>
</dbReference>
<dbReference type="Gene3D" id="1.10.10.10">
    <property type="entry name" value="Winged helix-like DNA-binding domain superfamily/Winged helix DNA-binding domain"/>
    <property type="match status" value="1"/>
</dbReference>
<evidence type="ECO:0000256" key="5">
    <source>
        <dbReference type="ARBA" id="ARBA00023015"/>
    </source>
</evidence>
<keyword evidence="6" id="KW-0175">Coiled coil</keyword>
<dbReference type="GO" id="GO:0005634">
    <property type="term" value="C:nucleus"/>
    <property type="evidence" value="ECO:0007669"/>
    <property type="project" value="UniProtKB-SubCell"/>
</dbReference>
<dbReference type="GO" id="GO:0005829">
    <property type="term" value="C:cytosol"/>
    <property type="evidence" value="ECO:0007669"/>
    <property type="project" value="EnsemblFungi"/>
</dbReference>
<dbReference type="GO" id="GO:0034599">
    <property type="term" value="P:cellular response to oxidative stress"/>
    <property type="evidence" value="ECO:0007669"/>
    <property type="project" value="EnsemblFungi"/>
</dbReference>
<feature type="region of interest" description="Disordered" evidence="14">
    <location>
        <begin position="427"/>
        <end position="468"/>
    </location>
</feature>
<comment type="subcellular location">
    <subcellularLocation>
        <location evidence="1 12">Nucleus</location>
    </subcellularLocation>
</comment>
<dbReference type="CDD" id="cd17546">
    <property type="entry name" value="REC_hyHK_CKI1_RcsC-like"/>
    <property type="match status" value="1"/>
</dbReference>
<dbReference type="GO" id="GO:1900101">
    <property type="term" value="P:regulation of endoplasmic reticulum unfolded protein response"/>
    <property type="evidence" value="ECO:0007669"/>
    <property type="project" value="EnsemblFungi"/>
</dbReference>
<keyword evidence="4" id="KW-0902">Two-component regulatory system</keyword>
<protein>
    <recommendedName>
        <fullName evidence="12">Transcription factor</fullName>
    </recommendedName>
</protein>
<organism evidence="16 17">
    <name type="scientific">Wickerhamomyces anomalus (strain ATCC 58044 / CBS 1984 / NCYC 433 / NRRL Y-366-8)</name>
    <name type="common">Yeast</name>
    <name type="synonym">Hansenula anomala</name>
    <dbReference type="NCBI Taxonomy" id="683960"/>
    <lineage>
        <taxon>Eukaryota</taxon>
        <taxon>Fungi</taxon>
        <taxon>Dikarya</taxon>
        <taxon>Ascomycota</taxon>
        <taxon>Saccharomycotina</taxon>
        <taxon>Saccharomycetes</taxon>
        <taxon>Phaffomycetales</taxon>
        <taxon>Wickerhamomycetaceae</taxon>
        <taxon>Wickerhamomyces</taxon>
    </lineage>
</organism>
<feature type="compositionally biased region" description="Polar residues" evidence="14">
    <location>
        <begin position="446"/>
        <end position="457"/>
    </location>
</feature>
<evidence type="ECO:0000256" key="13">
    <source>
        <dbReference type="PROSITE-ProRule" id="PRU00169"/>
    </source>
</evidence>
<keyword evidence="9 12" id="KW-0539">Nucleus</keyword>
<dbReference type="SMART" id="SM00415">
    <property type="entry name" value="HSF"/>
    <property type="match status" value="1"/>
</dbReference>
<dbReference type="RefSeq" id="XP_019037737.1">
    <property type="nucleotide sequence ID" value="XM_019182083.1"/>
</dbReference>
<dbReference type="STRING" id="683960.A0A1E3NZW1"/>
<dbReference type="SUPFAM" id="SSF46785">
    <property type="entry name" value="Winged helix' DNA-binding domain"/>
    <property type="match status" value="1"/>
</dbReference>
<dbReference type="EMBL" id="KV454212">
    <property type="protein sequence ID" value="ODQ58530.1"/>
    <property type="molecule type" value="Genomic_DNA"/>
</dbReference>
<dbReference type="Gene3D" id="3.40.50.2300">
    <property type="match status" value="1"/>
</dbReference>
<feature type="compositionally biased region" description="Pro residues" evidence="14">
    <location>
        <begin position="265"/>
        <end position="282"/>
    </location>
</feature>
<dbReference type="PRINTS" id="PR00056">
    <property type="entry name" value="HSFDOMAIN"/>
</dbReference>
<sequence length="468" mass="52682">MSLNASLGIPLTNASSTTSGSTDFVKKLFLMLEDNSYDQIVRWTSKGDSFVVLDTNEFTKVILPKHFKHSNFASFVRQLNKYDFHKVKLSNEEKQLNEYGEGAWEFKHPDFRRHDREALETIKRKGPAQKRSNEDTAQETIIKLEDTVSKLTHDQKILFDELKVMNSKYTNVIESIITLKNTNDRYFRSINTLVNCLASNGIKLPQLDLPPIDSPMIQQQAPQPQPQQPKVQMMIQQPQPQQAHQPSLHRSSNSQGSPQGLQQLPPQPNQQPLPAQPQPPQPQAQDSRPESQQLQSPLKPGFHVLLVEDDNVCIQLCQKFLVKYGCTVEVVTDGLTAISALETSRYDIVLMDIVMPNLDGATATSIVRNFDNETPIIAMTGNIDTNDLVTYLRHGMSDILAKPFTKNDLYSMLQKYLSKRVPLLYQQQGSVPPPPPQAQVDPNVSHGGSISNSVSPNENDHINKKQKV</sequence>
<comment type="subunit">
    <text evidence="2">Homotrimer.</text>
</comment>
<evidence type="ECO:0000256" key="10">
    <source>
        <dbReference type="ARBA" id="ARBA00057149"/>
    </source>
</evidence>
<dbReference type="SUPFAM" id="SSF52172">
    <property type="entry name" value="CheY-like"/>
    <property type="match status" value="1"/>
</dbReference>
<dbReference type="GO" id="GO:0000304">
    <property type="term" value="P:response to singlet oxygen"/>
    <property type="evidence" value="ECO:0007669"/>
    <property type="project" value="EnsemblFungi"/>
</dbReference>
<evidence type="ECO:0000259" key="15">
    <source>
        <dbReference type="PROSITE" id="PS50110"/>
    </source>
</evidence>
<dbReference type="GO" id="GO:0008361">
    <property type="term" value="P:regulation of cell size"/>
    <property type="evidence" value="ECO:0007669"/>
    <property type="project" value="EnsemblFungi"/>
</dbReference>
<keyword evidence="17" id="KW-1185">Reference proteome</keyword>
<evidence type="ECO:0000256" key="6">
    <source>
        <dbReference type="ARBA" id="ARBA00023054"/>
    </source>
</evidence>
<evidence type="ECO:0000256" key="2">
    <source>
        <dbReference type="ARBA" id="ARBA00011233"/>
    </source>
</evidence>
<gene>
    <name evidence="16" type="ORF">WICANDRAFT_33525</name>
</gene>